<feature type="chain" id="PRO_5020948825" evidence="1">
    <location>
        <begin position="26"/>
        <end position="230"/>
    </location>
</feature>
<comment type="caution">
    <text evidence="2">The sequence shown here is derived from an EMBL/GenBank/DDBJ whole genome shotgun (WGS) entry which is preliminary data.</text>
</comment>
<organism evidence="2 3">
    <name type="scientific">Achromobacter aloeverae</name>
    <dbReference type="NCBI Taxonomy" id="1750518"/>
    <lineage>
        <taxon>Bacteria</taxon>
        <taxon>Pseudomonadati</taxon>
        <taxon>Pseudomonadota</taxon>
        <taxon>Betaproteobacteria</taxon>
        <taxon>Burkholderiales</taxon>
        <taxon>Alcaligenaceae</taxon>
        <taxon>Achromobacter</taxon>
    </lineage>
</organism>
<evidence type="ECO:0000313" key="3">
    <source>
        <dbReference type="Proteomes" id="UP000290849"/>
    </source>
</evidence>
<accession>A0A4V1MSM9</accession>
<reference evidence="2 3" key="1">
    <citation type="journal article" date="2017" name="Int. J. Syst. Evol. Microbiol.">
        <title>Achromobacter aloeverae sp. nov., isolated from the root of Aloe vera (L.) Burm.f.</title>
        <authorList>
            <person name="Kuncharoen N."/>
            <person name="Muramatsu Y."/>
            <person name="Shibata C."/>
            <person name="Kamakura Y."/>
            <person name="Nakagawa Y."/>
            <person name="Tanasupawat S."/>
        </authorList>
    </citation>
    <scope>NUCLEOTIDE SEQUENCE [LARGE SCALE GENOMIC DNA]</scope>
    <source>
        <strain evidence="2 3">AVA-1</strain>
    </source>
</reference>
<keyword evidence="3" id="KW-1185">Reference proteome</keyword>
<sequence length="230" mass="24635">MDIKRILGGAVFAATASFLPLAANASCGWSDINLQNARAAVVSPDRVHFVKHGDSANHCPSDGKECRAKAYLVRGDMVLTGTREGDFVCIGYVTARGDMLLEWLPAASLDTPPADVQNPSDWTGTWRVFDNEITIAPKGDALAVAGDATWRRGDNVHVGDLQGVVKPEHGQLAFTSTGDGALPYAQGGPDDCRIKMVRRGAYLLVEDNDKCGGLNVTFTGFYKRGVNKKP</sequence>
<gene>
    <name evidence="2" type="ORF">C7R54_02250</name>
</gene>
<evidence type="ECO:0000313" key="2">
    <source>
        <dbReference type="EMBL" id="RXN92600.1"/>
    </source>
</evidence>
<evidence type="ECO:0000256" key="1">
    <source>
        <dbReference type="SAM" id="SignalP"/>
    </source>
</evidence>
<dbReference type="EMBL" id="PYAL01000001">
    <property type="protein sequence ID" value="RXN92600.1"/>
    <property type="molecule type" value="Genomic_DNA"/>
</dbReference>
<dbReference type="AlphaFoldDB" id="A0A4V1MSM9"/>
<name>A0A4V1MSM9_9BURK</name>
<feature type="signal peptide" evidence="1">
    <location>
        <begin position="1"/>
        <end position="25"/>
    </location>
</feature>
<dbReference type="Proteomes" id="UP000290849">
    <property type="component" value="Unassembled WGS sequence"/>
</dbReference>
<dbReference type="OrthoDB" id="5450120at2"/>
<keyword evidence="1" id="KW-0732">Signal</keyword>
<proteinExistence type="predicted"/>
<dbReference type="RefSeq" id="WP_129148562.1">
    <property type="nucleotide sequence ID" value="NZ_JBHSDO010000006.1"/>
</dbReference>
<protein>
    <submittedName>
        <fullName evidence="2">Uncharacterized protein</fullName>
    </submittedName>
</protein>